<dbReference type="Pfam" id="PF13855">
    <property type="entry name" value="LRR_8"/>
    <property type="match status" value="2"/>
</dbReference>
<keyword evidence="10" id="KW-0675">Receptor</keyword>
<dbReference type="InterPro" id="IPR013210">
    <property type="entry name" value="LRR_N_plant-typ"/>
</dbReference>
<dbReference type="FunFam" id="3.80.10.10:FF:000299">
    <property type="entry name" value="Piriformospora indica-insensitive protein 2"/>
    <property type="match status" value="1"/>
</dbReference>
<dbReference type="SMART" id="SM00369">
    <property type="entry name" value="LRR_TYP"/>
    <property type="match status" value="4"/>
</dbReference>
<evidence type="ECO:0000256" key="3">
    <source>
        <dbReference type="ARBA" id="ARBA00022475"/>
    </source>
</evidence>
<dbReference type="PANTHER" id="PTHR48061:SF46">
    <property type="entry name" value="LEUCINE-RICH REPEAT-CONTAINING N-TERMINAL PLANT-TYPE DOMAIN-CONTAINING PROTEIN"/>
    <property type="match status" value="1"/>
</dbReference>
<reference evidence="14 15" key="1">
    <citation type="journal article" date="2021" name="Commun. Biol.">
        <title>The genome of Shorea leprosula (Dipterocarpaceae) highlights the ecological relevance of drought in aseasonal tropical rainforests.</title>
        <authorList>
            <person name="Ng K.K.S."/>
            <person name="Kobayashi M.J."/>
            <person name="Fawcett J.A."/>
            <person name="Hatakeyama M."/>
            <person name="Paape T."/>
            <person name="Ng C.H."/>
            <person name="Ang C.C."/>
            <person name="Tnah L.H."/>
            <person name="Lee C.T."/>
            <person name="Nishiyama T."/>
            <person name="Sese J."/>
            <person name="O'Brien M.J."/>
            <person name="Copetti D."/>
            <person name="Mohd Noor M.I."/>
            <person name="Ong R.C."/>
            <person name="Putra M."/>
            <person name="Sireger I.Z."/>
            <person name="Indrioko S."/>
            <person name="Kosugi Y."/>
            <person name="Izuno A."/>
            <person name="Isagi Y."/>
            <person name="Lee S.L."/>
            <person name="Shimizu K.K."/>
        </authorList>
    </citation>
    <scope>NUCLEOTIDE SEQUENCE [LARGE SCALE GENOMIC DNA]</scope>
    <source>
        <strain evidence="14">214</strain>
    </source>
</reference>
<feature type="region of interest" description="Disordered" evidence="12">
    <location>
        <begin position="1"/>
        <end position="29"/>
    </location>
</feature>
<dbReference type="InterPro" id="IPR032675">
    <property type="entry name" value="LRR_dom_sf"/>
</dbReference>
<keyword evidence="15" id="KW-1185">Reference proteome</keyword>
<evidence type="ECO:0000256" key="6">
    <source>
        <dbReference type="ARBA" id="ARBA00022729"/>
    </source>
</evidence>
<evidence type="ECO:0000313" key="15">
    <source>
        <dbReference type="Proteomes" id="UP001054252"/>
    </source>
</evidence>
<dbReference type="SUPFAM" id="SSF52058">
    <property type="entry name" value="L domain-like"/>
    <property type="match status" value="2"/>
</dbReference>
<keyword evidence="6" id="KW-0732">Signal</keyword>
<evidence type="ECO:0000256" key="10">
    <source>
        <dbReference type="ARBA" id="ARBA00023170"/>
    </source>
</evidence>
<comment type="similarity">
    <text evidence="2">Belongs to the RLP family.</text>
</comment>
<evidence type="ECO:0000256" key="4">
    <source>
        <dbReference type="ARBA" id="ARBA00022614"/>
    </source>
</evidence>
<dbReference type="Gene3D" id="3.80.10.10">
    <property type="entry name" value="Ribonuclease Inhibitor"/>
    <property type="match status" value="2"/>
</dbReference>
<dbReference type="Pfam" id="PF00560">
    <property type="entry name" value="LRR_1"/>
    <property type="match status" value="5"/>
</dbReference>
<dbReference type="AlphaFoldDB" id="A0AAV5L7H8"/>
<evidence type="ECO:0000256" key="11">
    <source>
        <dbReference type="ARBA" id="ARBA00023180"/>
    </source>
</evidence>
<accession>A0AAV5L7H8</accession>
<comment type="subcellular location">
    <subcellularLocation>
        <location evidence="1">Cell membrane</location>
        <topology evidence="1">Single-pass type I membrane protein</topology>
    </subcellularLocation>
</comment>
<dbReference type="FunFam" id="3.80.10.10:FF:000041">
    <property type="entry name" value="LRR receptor-like serine/threonine-protein kinase ERECTA"/>
    <property type="match status" value="1"/>
</dbReference>
<dbReference type="PRINTS" id="PR00019">
    <property type="entry name" value="LEURICHRPT"/>
</dbReference>
<evidence type="ECO:0000256" key="8">
    <source>
        <dbReference type="ARBA" id="ARBA00022989"/>
    </source>
</evidence>
<organism evidence="14 15">
    <name type="scientific">Rubroshorea leprosula</name>
    <dbReference type="NCBI Taxonomy" id="152421"/>
    <lineage>
        <taxon>Eukaryota</taxon>
        <taxon>Viridiplantae</taxon>
        <taxon>Streptophyta</taxon>
        <taxon>Embryophyta</taxon>
        <taxon>Tracheophyta</taxon>
        <taxon>Spermatophyta</taxon>
        <taxon>Magnoliopsida</taxon>
        <taxon>eudicotyledons</taxon>
        <taxon>Gunneridae</taxon>
        <taxon>Pentapetalae</taxon>
        <taxon>rosids</taxon>
        <taxon>malvids</taxon>
        <taxon>Malvales</taxon>
        <taxon>Dipterocarpaceae</taxon>
        <taxon>Rubroshorea</taxon>
    </lineage>
</organism>
<dbReference type="EMBL" id="BPVZ01000099">
    <property type="protein sequence ID" value="GKV33184.1"/>
    <property type="molecule type" value="Genomic_DNA"/>
</dbReference>
<keyword evidence="5" id="KW-0812">Transmembrane</keyword>
<keyword evidence="7" id="KW-0677">Repeat</keyword>
<name>A0AAV5L7H8_9ROSI</name>
<protein>
    <recommendedName>
        <fullName evidence="13">Leucine-rich repeat-containing N-terminal plant-type domain-containing protein</fullName>
    </recommendedName>
</protein>
<keyword evidence="11" id="KW-0325">Glycoprotein</keyword>
<comment type="caution">
    <text evidence="14">The sequence shown here is derived from an EMBL/GenBank/DDBJ whole genome shotgun (WGS) entry which is preliminary data.</text>
</comment>
<proteinExistence type="inferred from homology"/>
<keyword evidence="9" id="KW-0472">Membrane</keyword>
<dbReference type="GO" id="GO:0005886">
    <property type="term" value="C:plasma membrane"/>
    <property type="evidence" value="ECO:0007669"/>
    <property type="project" value="UniProtKB-SubCell"/>
</dbReference>
<evidence type="ECO:0000256" key="2">
    <source>
        <dbReference type="ARBA" id="ARBA00009592"/>
    </source>
</evidence>
<dbReference type="InterPro" id="IPR001611">
    <property type="entry name" value="Leu-rich_rpt"/>
</dbReference>
<evidence type="ECO:0000313" key="14">
    <source>
        <dbReference type="EMBL" id="GKV33184.1"/>
    </source>
</evidence>
<sequence length="739" mass="82340">MLWNRFTPSKFRVQSSSPSQSSPHSSPHLCRSEERSALLDFKSTTDLMDYSRCSPIIQTWNESKDCCLWEGITCDKVKGHVIGLDLSRNCIEANLTSNSSLFRLEKLQNLQNNCLTGPIDHVEMPNLILKKVYLSNNEISGSIPSFFFDLVHLTSVDLSSNNLTGTITPDMLSKLVDLEELDLSNNSLLSLSNEGTAVNYSFPYLRSNLLQGSLPILSTTVDSMEQLLISGNNLTGEIPSSYCNFTYLTALVLANNRLGGKIPECLGNLSYLNLLDLQMNKFHGQIPNLVVNNSFLLTLSLNGNQLEGILPRSLVNCSYLEILDVGNNNLNDTFPHWLGVLPSLKVLILRSNRFHGAISNSMLAFYFPQLRIIDIAQNEFMGLLPSNYFKILKGMKDVALVDKAELEYIDGYNGPFRDGPDQVISYIYKYSVKVVIKGSERELERILNIFTIIDFSGNQFNGSIPDELGELNSLLLLNLSHNSLNGQIPSSLGKLAELESLDLSSNKLKGRIPEQLTKLTFLSVLNLSHNELKCEEPRPPSPQFDEEDDSTAVFEWKFALAGYGCGLVLGLSLGYIAFTTGKPWWVVKKVEKYQQKLVGSLEADAAERFGRGLGVPADRRPRRPLLSGGPFSSHRQLQIEYTSDFSDGYKEQILSFGTGHPKERLRGSGKFLLEIAISVMDVKMHGLCADAAITGIMTPPLVELQSGPTTNESQENSLNNFAFDFFPNWFYYNVKPIIA</sequence>
<dbReference type="Proteomes" id="UP001054252">
    <property type="component" value="Unassembled WGS sequence"/>
</dbReference>
<evidence type="ECO:0000259" key="13">
    <source>
        <dbReference type="Pfam" id="PF08263"/>
    </source>
</evidence>
<evidence type="ECO:0000256" key="12">
    <source>
        <dbReference type="SAM" id="MobiDB-lite"/>
    </source>
</evidence>
<evidence type="ECO:0000256" key="7">
    <source>
        <dbReference type="ARBA" id="ARBA00022737"/>
    </source>
</evidence>
<evidence type="ECO:0000256" key="9">
    <source>
        <dbReference type="ARBA" id="ARBA00023136"/>
    </source>
</evidence>
<feature type="compositionally biased region" description="Low complexity" evidence="12">
    <location>
        <begin position="14"/>
        <end position="28"/>
    </location>
</feature>
<keyword evidence="8" id="KW-1133">Transmembrane helix</keyword>
<evidence type="ECO:0000256" key="5">
    <source>
        <dbReference type="ARBA" id="ARBA00022692"/>
    </source>
</evidence>
<evidence type="ECO:0000256" key="1">
    <source>
        <dbReference type="ARBA" id="ARBA00004251"/>
    </source>
</evidence>
<keyword evidence="4" id="KW-0433">Leucine-rich repeat</keyword>
<dbReference type="InterPro" id="IPR003591">
    <property type="entry name" value="Leu-rich_rpt_typical-subtyp"/>
</dbReference>
<dbReference type="PROSITE" id="PS51450">
    <property type="entry name" value="LRR"/>
    <property type="match status" value="1"/>
</dbReference>
<keyword evidence="3" id="KW-1003">Cell membrane</keyword>
<gene>
    <name evidence="14" type="ORF">SLEP1_g41719</name>
</gene>
<feature type="domain" description="Leucine-rich repeat-containing N-terminal plant-type" evidence="13">
    <location>
        <begin position="32"/>
        <end position="75"/>
    </location>
</feature>
<dbReference type="Pfam" id="PF08263">
    <property type="entry name" value="LRRNT_2"/>
    <property type="match status" value="1"/>
</dbReference>
<dbReference type="InterPro" id="IPR046956">
    <property type="entry name" value="RLP23-like"/>
</dbReference>
<dbReference type="PANTHER" id="PTHR48061">
    <property type="entry name" value="LEUCINE-RICH REPEAT RECEPTOR PROTEIN KINASE EMS1-LIKE-RELATED"/>
    <property type="match status" value="1"/>
</dbReference>